<accession>A0A179CV71</accession>
<dbReference type="Pfam" id="PF13672">
    <property type="entry name" value="PP2C_2"/>
    <property type="match status" value="1"/>
</dbReference>
<dbReference type="Proteomes" id="UP000078520">
    <property type="component" value="Unassembled WGS sequence"/>
</dbReference>
<dbReference type="AlphaFoldDB" id="A0A179CV71"/>
<evidence type="ECO:0000313" key="2">
    <source>
        <dbReference type="EMBL" id="OAQ08667.1"/>
    </source>
</evidence>
<dbReference type="SMART" id="SM00331">
    <property type="entry name" value="PP2C_SIG"/>
    <property type="match status" value="1"/>
</dbReference>
<dbReference type="RefSeq" id="WP_064207694.1">
    <property type="nucleotide sequence ID" value="NZ_LVKC01000058.1"/>
</dbReference>
<protein>
    <submittedName>
        <fullName evidence="2">Protein phosphatase</fullName>
    </submittedName>
</protein>
<dbReference type="SMART" id="SM00332">
    <property type="entry name" value="PP2Cc"/>
    <property type="match status" value="1"/>
</dbReference>
<dbReference type="Gene3D" id="3.60.40.10">
    <property type="entry name" value="PPM-type phosphatase domain"/>
    <property type="match status" value="1"/>
</dbReference>
<dbReference type="SUPFAM" id="SSF81606">
    <property type="entry name" value="PP2C-like"/>
    <property type="match status" value="1"/>
</dbReference>
<dbReference type="EMBL" id="LVKI01000008">
    <property type="protein sequence ID" value="OAQ08667.1"/>
    <property type="molecule type" value="Genomic_DNA"/>
</dbReference>
<sequence>MKSSFLSDIGKVRKVNEDSVGLYQNQKQITLGLVADGIGGNRGGDVASAMVVQHLGYLFEESAFETVAQAYEWLQKQVQVENDLLIQKGKQYPDLEGMGSTLVLILIDSANCIIANIGDSRGYRLRNNELQQISRDHSLVNELIKQGAITKEEAVNHPQKNVIVKTLGINHDAQMDHYVLKVEPGDLFLLCTDGLSKLVTEAKIKAILTAPGSLEEKCHQLITQARVNGGDDNITALLVAADESGEQQCE</sequence>
<dbReference type="PROSITE" id="PS51746">
    <property type="entry name" value="PPM_2"/>
    <property type="match status" value="1"/>
</dbReference>
<gene>
    <name evidence="2" type="ORF">A3O14_03025</name>
</gene>
<dbReference type="CDD" id="cd00143">
    <property type="entry name" value="PP2Cc"/>
    <property type="match status" value="1"/>
</dbReference>
<organism evidence="2 3">
    <name type="scientific">Ligilactobacillus aviarius</name>
    <dbReference type="NCBI Taxonomy" id="1606"/>
    <lineage>
        <taxon>Bacteria</taxon>
        <taxon>Bacillati</taxon>
        <taxon>Bacillota</taxon>
        <taxon>Bacilli</taxon>
        <taxon>Lactobacillales</taxon>
        <taxon>Lactobacillaceae</taxon>
        <taxon>Ligilactobacillus</taxon>
    </lineage>
</organism>
<dbReference type="NCBIfam" id="NF033484">
    <property type="entry name" value="Stp1_PP2C_phos"/>
    <property type="match status" value="1"/>
</dbReference>
<dbReference type="InterPro" id="IPR001932">
    <property type="entry name" value="PPM-type_phosphatase-like_dom"/>
</dbReference>
<comment type="caution">
    <text evidence="2">The sequence shown here is derived from an EMBL/GenBank/DDBJ whole genome shotgun (WGS) entry which is preliminary data.</text>
</comment>
<proteinExistence type="predicted"/>
<name>A0A179CV71_9LACO</name>
<reference evidence="3" key="1">
    <citation type="submission" date="2016-03" db="EMBL/GenBank/DDBJ databases">
        <authorList>
            <person name="Johnson T.J."/>
            <person name="Youmans B."/>
            <person name="Case K."/>
            <person name="Noll S."/>
        </authorList>
    </citation>
    <scope>NUCLEOTIDE SEQUENCE [LARGE SCALE GENOMIC DNA]</scope>
    <source>
        <strain evidence="3">UMNLAv8</strain>
    </source>
</reference>
<feature type="domain" description="PPM-type phosphatase" evidence="1">
    <location>
        <begin position="2"/>
        <end position="241"/>
    </location>
</feature>
<evidence type="ECO:0000313" key="3">
    <source>
        <dbReference type="Proteomes" id="UP000078520"/>
    </source>
</evidence>
<dbReference type="InterPro" id="IPR036457">
    <property type="entry name" value="PPM-type-like_dom_sf"/>
</dbReference>
<evidence type="ECO:0000259" key="1">
    <source>
        <dbReference type="PROSITE" id="PS51746"/>
    </source>
</evidence>
<dbReference type="OrthoDB" id="9801841at2"/>